<dbReference type="Proteomes" id="UP000193560">
    <property type="component" value="Unassembled WGS sequence"/>
</dbReference>
<evidence type="ECO:0000256" key="1">
    <source>
        <dbReference type="SAM" id="Phobius"/>
    </source>
</evidence>
<comment type="caution">
    <text evidence="2">The sequence shown here is derived from an EMBL/GenBank/DDBJ whole genome shotgun (WGS) entry which is preliminary data.</text>
</comment>
<name>A0A1X2IPN5_9FUNG</name>
<evidence type="ECO:0000313" key="3">
    <source>
        <dbReference type="Proteomes" id="UP000193560"/>
    </source>
</evidence>
<keyword evidence="1" id="KW-0472">Membrane</keyword>
<reference evidence="2 3" key="1">
    <citation type="submission" date="2016-07" db="EMBL/GenBank/DDBJ databases">
        <title>Pervasive Adenine N6-methylation of Active Genes in Fungi.</title>
        <authorList>
            <consortium name="DOE Joint Genome Institute"/>
            <person name="Mondo S.J."/>
            <person name="Dannebaum R.O."/>
            <person name="Kuo R.C."/>
            <person name="Labutti K."/>
            <person name="Haridas S."/>
            <person name="Kuo A."/>
            <person name="Salamov A."/>
            <person name="Ahrendt S.R."/>
            <person name="Lipzen A."/>
            <person name="Sullivan W."/>
            <person name="Andreopoulos W.B."/>
            <person name="Clum A."/>
            <person name="Lindquist E."/>
            <person name="Daum C."/>
            <person name="Ramamoorthy G.K."/>
            <person name="Gryganskyi A."/>
            <person name="Culley D."/>
            <person name="Magnuson J.K."/>
            <person name="James T.Y."/>
            <person name="O'Malley M.A."/>
            <person name="Stajich J.E."/>
            <person name="Spatafora J.W."/>
            <person name="Visel A."/>
            <person name="Grigoriev I.V."/>
        </authorList>
    </citation>
    <scope>NUCLEOTIDE SEQUENCE [LARGE SCALE GENOMIC DNA]</scope>
    <source>
        <strain evidence="2 3">NRRL 1336</strain>
    </source>
</reference>
<feature type="transmembrane region" description="Helical" evidence="1">
    <location>
        <begin position="12"/>
        <end position="30"/>
    </location>
</feature>
<proteinExistence type="predicted"/>
<organism evidence="2 3">
    <name type="scientific">Absidia repens</name>
    <dbReference type="NCBI Taxonomy" id="90262"/>
    <lineage>
        <taxon>Eukaryota</taxon>
        <taxon>Fungi</taxon>
        <taxon>Fungi incertae sedis</taxon>
        <taxon>Mucoromycota</taxon>
        <taxon>Mucoromycotina</taxon>
        <taxon>Mucoromycetes</taxon>
        <taxon>Mucorales</taxon>
        <taxon>Cunninghamellaceae</taxon>
        <taxon>Absidia</taxon>
    </lineage>
</organism>
<keyword evidence="1" id="KW-0812">Transmembrane</keyword>
<dbReference type="EMBL" id="MCGE01000006">
    <property type="protein sequence ID" value="ORZ20241.1"/>
    <property type="molecule type" value="Genomic_DNA"/>
</dbReference>
<protein>
    <submittedName>
        <fullName evidence="2">Uncharacterized protein</fullName>
    </submittedName>
</protein>
<sequence length="52" mass="6257">MHGIYKDDFFTYFFFSFSFSLFLTPFAIFNPRRGANFLMMDHQEATSIIEPY</sequence>
<keyword evidence="3" id="KW-1185">Reference proteome</keyword>
<keyword evidence="1" id="KW-1133">Transmembrane helix</keyword>
<gene>
    <name evidence="2" type="ORF">BCR42DRAFT_408314</name>
</gene>
<evidence type="ECO:0000313" key="2">
    <source>
        <dbReference type="EMBL" id="ORZ20241.1"/>
    </source>
</evidence>
<accession>A0A1X2IPN5</accession>
<dbReference type="AlphaFoldDB" id="A0A1X2IPN5"/>